<gene>
    <name evidence="1" type="ORF">BVRB_033670</name>
</gene>
<protein>
    <submittedName>
        <fullName evidence="1">Uncharacterized protein</fullName>
    </submittedName>
</protein>
<dbReference type="EMBL" id="KQ105506">
    <property type="protein sequence ID" value="KMS86616.1"/>
    <property type="molecule type" value="Genomic_DNA"/>
</dbReference>
<name>A0A0J8ADL2_BETVV</name>
<keyword evidence="2" id="KW-1185">Reference proteome</keyword>
<evidence type="ECO:0000313" key="2">
    <source>
        <dbReference type="Proteomes" id="UP000035740"/>
    </source>
</evidence>
<sequence>LQLVDDRLRRIEQLRKAQFLDRQVLSNQVIFSQDPLKDDHGHFPSKSKEAKSFEIILSTIPFRHQPALWSAEERINLRNGVIHQNRVLLTRAVLKEAAELPSGPERTALTKAKLDTIRNMSPEQLLLN</sequence>
<accession>A0A0J8ADL2</accession>
<evidence type="ECO:0000313" key="1">
    <source>
        <dbReference type="EMBL" id="KMS86616.1"/>
    </source>
</evidence>
<feature type="non-terminal residue" evidence="1">
    <location>
        <position position="128"/>
    </location>
</feature>
<organism evidence="1 2">
    <name type="scientific">Beta vulgaris subsp. vulgaris</name>
    <name type="common">Beet</name>
    <dbReference type="NCBI Taxonomy" id="3555"/>
    <lineage>
        <taxon>Eukaryota</taxon>
        <taxon>Viridiplantae</taxon>
        <taxon>Streptophyta</taxon>
        <taxon>Embryophyta</taxon>
        <taxon>Tracheophyta</taxon>
        <taxon>Spermatophyta</taxon>
        <taxon>Magnoliopsida</taxon>
        <taxon>eudicotyledons</taxon>
        <taxon>Gunneridae</taxon>
        <taxon>Pentapetalae</taxon>
        <taxon>Caryophyllales</taxon>
        <taxon>Chenopodiaceae</taxon>
        <taxon>Betoideae</taxon>
        <taxon>Beta</taxon>
    </lineage>
</organism>
<dbReference type="AlphaFoldDB" id="A0A0J8ADL2"/>
<proteinExistence type="predicted"/>
<feature type="non-terminal residue" evidence="1">
    <location>
        <position position="1"/>
    </location>
</feature>
<reference evidence="1 2" key="1">
    <citation type="journal article" date="2014" name="Nature">
        <title>The genome of the recently domesticated crop plant sugar beet (Beta vulgaris).</title>
        <authorList>
            <person name="Dohm J.C."/>
            <person name="Minoche A.E."/>
            <person name="Holtgrawe D."/>
            <person name="Capella-Gutierrez S."/>
            <person name="Zakrzewski F."/>
            <person name="Tafer H."/>
            <person name="Rupp O."/>
            <person name="Sorensen T.R."/>
            <person name="Stracke R."/>
            <person name="Reinhardt R."/>
            <person name="Goesmann A."/>
            <person name="Kraft T."/>
            <person name="Schulz B."/>
            <person name="Stadler P.F."/>
            <person name="Schmidt T."/>
            <person name="Gabaldon T."/>
            <person name="Lehrach H."/>
            <person name="Weisshaar B."/>
            <person name="Himmelbauer H."/>
        </authorList>
    </citation>
    <scope>NUCLEOTIDE SEQUENCE [LARGE SCALE GENOMIC DNA]</scope>
    <source>
        <tissue evidence="1">Taproot</tissue>
    </source>
</reference>
<dbReference type="Gramene" id="KMS86616">
    <property type="protein sequence ID" value="KMS86616"/>
    <property type="gene ID" value="BVRB_033670"/>
</dbReference>
<dbReference type="Proteomes" id="UP000035740">
    <property type="component" value="Unassembled WGS sequence"/>
</dbReference>